<evidence type="ECO:0000256" key="1">
    <source>
        <dbReference type="SAM" id="MobiDB-lite"/>
    </source>
</evidence>
<dbReference type="Proteomes" id="UP000822476">
    <property type="component" value="Unassembled WGS sequence"/>
</dbReference>
<keyword evidence="3" id="KW-1185">Reference proteome</keyword>
<dbReference type="OrthoDB" id="6247992at2759"/>
<evidence type="ECO:0000313" key="3">
    <source>
        <dbReference type="Proteomes" id="UP000822476"/>
    </source>
</evidence>
<reference evidence="2" key="1">
    <citation type="submission" date="2019-07" db="EMBL/GenBank/DDBJ databases">
        <title>Annotation for the trematode Paragonimus miyazaki's.</title>
        <authorList>
            <person name="Choi Y.-J."/>
        </authorList>
    </citation>
    <scope>NUCLEOTIDE SEQUENCE</scope>
    <source>
        <strain evidence="2">Japan</strain>
    </source>
</reference>
<dbReference type="AlphaFoldDB" id="A0A8S9YTJ5"/>
<feature type="region of interest" description="Disordered" evidence="1">
    <location>
        <begin position="67"/>
        <end position="88"/>
    </location>
</feature>
<gene>
    <name evidence="2" type="ORF">EG68_07105</name>
</gene>
<dbReference type="PANTHER" id="PTHR31761">
    <property type="entry name" value="GROWTH ARREST AND DNA DAMAGE-INDUCIBLE PROTEINS-INTERACTING PROTEIN 1 GADD45GIP1"/>
    <property type="match status" value="1"/>
</dbReference>
<accession>A0A8S9YTJ5</accession>
<dbReference type="InterPro" id="IPR018472">
    <property type="entry name" value="Ribosomal_mL64"/>
</dbReference>
<proteinExistence type="predicted"/>
<organism evidence="2 3">
    <name type="scientific">Paragonimus skrjabini miyazakii</name>
    <dbReference type="NCBI Taxonomy" id="59628"/>
    <lineage>
        <taxon>Eukaryota</taxon>
        <taxon>Metazoa</taxon>
        <taxon>Spiralia</taxon>
        <taxon>Lophotrochozoa</taxon>
        <taxon>Platyhelminthes</taxon>
        <taxon>Trematoda</taxon>
        <taxon>Digenea</taxon>
        <taxon>Plagiorchiida</taxon>
        <taxon>Troglotremata</taxon>
        <taxon>Troglotrematidae</taxon>
        <taxon>Paragonimus</taxon>
    </lineage>
</organism>
<evidence type="ECO:0000313" key="2">
    <source>
        <dbReference type="EMBL" id="KAF7255228.1"/>
    </source>
</evidence>
<sequence length="88" mass="10517">MKTIKKNLQTMPELIDKFQTRQSKQYAVSETEVQRKKAIMEEARDRFGYYVDPRDPKFQKLREEIEEREKTARKQLKKSGKHASQPTS</sequence>
<protein>
    <submittedName>
        <fullName evidence="2">Uncharacterized protein</fullName>
    </submittedName>
</protein>
<comment type="caution">
    <text evidence="2">The sequence shown here is derived from an EMBL/GenBank/DDBJ whole genome shotgun (WGS) entry which is preliminary data.</text>
</comment>
<dbReference type="PANTHER" id="PTHR31761:SF1">
    <property type="entry name" value="LARGE RIBOSOMAL SUBUNIT PROTEIN ML64"/>
    <property type="match status" value="1"/>
</dbReference>
<name>A0A8S9YTJ5_9TREM</name>
<dbReference type="GO" id="GO:0005739">
    <property type="term" value="C:mitochondrion"/>
    <property type="evidence" value="ECO:0007669"/>
    <property type="project" value="TreeGrafter"/>
</dbReference>
<dbReference type="EMBL" id="JTDE01004172">
    <property type="protein sequence ID" value="KAF7255228.1"/>
    <property type="molecule type" value="Genomic_DNA"/>
</dbReference>
<dbReference type="Pfam" id="PF10147">
    <property type="entry name" value="CR6_interact"/>
    <property type="match status" value="1"/>
</dbReference>
<dbReference type="GO" id="GO:0005634">
    <property type="term" value="C:nucleus"/>
    <property type="evidence" value="ECO:0007669"/>
    <property type="project" value="InterPro"/>
</dbReference>